<dbReference type="GO" id="GO:0003700">
    <property type="term" value="F:DNA-binding transcription factor activity"/>
    <property type="evidence" value="ECO:0007669"/>
    <property type="project" value="InterPro"/>
</dbReference>
<feature type="compositionally biased region" description="Gly residues" evidence="6">
    <location>
        <begin position="770"/>
        <end position="783"/>
    </location>
</feature>
<evidence type="ECO:0000256" key="3">
    <source>
        <dbReference type="ARBA" id="ARBA00023125"/>
    </source>
</evidence>
<gene>
    <name evidence="8" type="ORF">CEUSTIGMA_g2632.t1</name>
</gene>
<accession>A0A250WWH5</accession>
<keyword evidence="3" id="KW-0238">DNA-binding</keyword>
<evidence type="ECO:0000256" key="1">
    <source>
        <dbReference type="ARBA" id="ARBA00004123"/>
    </source>
</evidence>
<dbReference type="OrthoDB" id="60033at2759"/>
<reference evidence="8 9" key="1">
    <citation type="submission" date="2017-08" db="EMBL/GenBank/DDBJ databases">
        <title>Acidophilic green algal genome provides insights into adaptation to an acidic environment.</title>
        <authorList>
            <person name="Hirooka S."/>
            <person name="Hirose Y."/>
            <person name="Kanesaki Y."/>
            <person name="Higuchi S."/>
            <person name="Fujiwara T."/>
            <person name="Onuma R."/>
            <person name="Era A."/>
            <person name="Ohbayashi R."/>
            <person name="Uzuka A."/>
            <person name="Nozaki H."/>
            <person name="Yoshikawa H."/>
            <person name="Miyagishima S.Y."/>
        </authorList>
    </citation>
    <scope>NUCLEOTIDE SEQUENCE [LARGE SCALE GENOMIC DNA]</scope>
    <source>
        <strain evidence="8 9">NIES-2499</strain>
    </source>
</reference>
<dbReference type="Gene3D" id="1.10.10.60">
    <property type="entry name" value="Homeodomain-like"/>
    <property type="match status" value="1"/>
</dbReference>
<feature type="compositionally biased region" description="Basic and acidic residues" evidence="6">
    <location>
        <begin position="224"/>
        <end position="237"/>
    </location>
</feature>
<evidence type="ECO:0000313" key="8">
    <source>
        <dbReference type="EMBL" id="GAX75188.1"/>
    </source>
</evidence>
<evidence type="ECO:0000259" key="7">
    <source>
        <dbReference type="PROSITE" id="PS51294"/>
    </source>
</evidence>
<dbReference type="PANTHER" id="PTHR31312:SF1">
    <property type="entry name" value="TRANSCRIPTION ACTIVATOR GLK1"/>
    <property type="match status" value="1"/>
</dbReference>
<organism evidence="8 9">
    <name type="scientific">Chlamydomonas eustigma</name>
    <dbReference type="NCBI Taxonomy" id="1157962"/>
    <lineage>
        <taxon>Eukaryota</taxon>
        <taxon>Viridiplantae</taxon>
        <taxon>Chlorophyta</taxon>
        <taxon>core chlorophytes</taxon>
        <taxon>Chlorophyceae</taxon>
        <taxon>CS clade</taxon>
        <taxon>Chlamydomonadales</taxon>
        <taxon>Chlamydomonadaceae</taxon>
        <taxon>Chlamydomonas</taxon>
    </lineage>
</organism>
<feature type="compositionally biased region" description="Basic and acidic residues" evidence="6">
    <location>
        <begin position="245"/>
        <end position="257"/>
    </location>
</feature>
<feature type="region of interest" description="Disordered" evidence="6">
    <location>
        <begin position="435"/>
        <end position="479"/>
    </location>
</feature>
<keyword evidence="9" id="KW-1185">Reference proteome</keyword>
<feature type="region of interest" description="Disordered" evidence="6">
    <location>
        <begin position="756"/>
        <end position="802"/>
    </location>
</feature>
<dbReference type="GO" id="GO:0003677">
    <property type="term" value="F:DNA binding"/>
    <property type="evidence" value="ECO:0007669"/>
    <property type="project" value="UniProtKB-KW"/>
</dbReference>
<feature type="region of interest" description="Disordered" evidence="6">
    <location>
        <begin position="939"/>
        <end position="958"/>
    </location>
</feature>
<feature type="region of interest" description="Disordered" evidence="6">
    <location>
        <begin position="70"/>
        <end position="109"/>
    </location>
</feature>
<name>A0A250WWH5_9CHLO</name>
<dbReference type="GO" id="GO:0005634">
    <property type="term" value="C:nucleus"/>
    <property type="evidence" value="ECO:0007669"/>
    <property type="project" value="UniProtKB-SubCell"/>
</dbReference>
<dbReference type="InterPro" id="IPR006447">
    <property type="entry name" value="Myb_dom_plants"/>
</dbReference>
<dbReference type="InterPro" id="IPR017930">
    <property type="entry name" value="Myb_dom"/>
</dbReference>
<evidence type="ECO:0000256" key="6">
    <source>
        <dbReference type="SAM" id="MobiDB-lite"/>
    </source>
</evidence>
<proteinExistence type="predicted"/>
<feature type="region of interest" description="Disordered" evidence="6">
    <location>
        <begin position="504"/>
        <end position="545"/>
    </location>
</feature>
<dbReference type="InterPro" id="IPR044825">
    <property type="entry name" value="GLK1/2-like"/>
</dbReference>
<dbReference type="InterPro" id="IPR001005">
    <property type="entry name" value="SANT/Myb"/>
</dbReference>
<feature type="region of interest" description="Disordered" evidence="6">
    <location>
        <begin position="145"/>
        <end position="279"/>
    </location>
</feature>
<evidence type="ECO:0000313" key="9">
    <source>
        <dbReference type="Proteomes" id="UP000232323"/>
    </source>
</evidence>
<feature type="compositionally biased region" description="Low complexity" evidence="6">
    <location>
        <begin position="96"/>
        <end position="109"/>
    </location>
</feature>
<dbReference type="AlphaFoldDB" id="A0A250WWH5"/>
<dbReference type="EMBL" id="BEGY01000011">
    <property type="protein sequence ID" value="GAX75188.1"/>
    <property type="molecule type" value="Genomic_DNA"/>
</dbReference>
<feature type="domain" description="HTH myb-type" evidence="7">
    <location>
        <begin position="548"/>
        <end position="607"/>
    </location>
</feature>
<evidence type="ECO:0000256" key="4">
    <source>
        <dbReference type="ARBA" id="ARBA00023163"/>
    </source>
</evidence>
<dbReference type="GO" id="GO:0045893">
    <property type="term" value="P:positive regulation of DNA-templated transcription"/>
    <property type="evidence" value="ECO:0007669"/>
    <property type="project" value="InterPro"/>
</dbReference>
<comment type="subcellular location">
    <subcellularLocation>
        <location evidence="1">Nucleus</location>
    </subcellularLocation>
</comment>
<comment type="caution">
    <text evidence="8">The sequence shown here is derived from an EMBL/GenBank/DDBJ whole genome shotgun (WGS) entry which is preliminary data.</text>
</comment>
<feature type="region of interest" description="Disordered" evidence="6">
    <location>
        <begin position="301"/>
        <end position="322"/>
    </location>
</feature>
<dbReference type="Proteomes" id="UP000232323">
    <property type="component" value="Unassembled WGS sequence"/>
</dbReference>
<dbReference type="InterPro" id="IPR009057">
    <property type="entry name" value="Homeodomain-like_sf"/>
</dbReference>
<keyword evidence="2" id="KW-0805">Transcription regulation</keyword>
<dbReference type="SUPFAM" id="SSF46689">
    <property type="entry name" value="Homeodomain-like"/>
    <property type="match status" value="1"/>
</dbReference>
<dbReference type="STRING" id="1157962.A0A250WWH5"/>
<protein>
    <recommendedName>
        <fullName evidence="7">HTH myb-type domain-containing protein</fullName>
    </recommendedName>
</protein>
<feature type="compositionally biased region" description="Gly residues" evidence="6">
    <location>
        <begin position="525"/>
        <end position="541"/>
    </location>
</feature>
<evidence type="ECO:0000256" key="2">
    <source>
        <dbReference type="ARBA" id="ARBA00023015"/>
    </source>
</evidence>
<dbReference type="PANTHER" id="PTHR31312">
    <property type="entry name" value="TRANSCRIPTION ACTIVATOR GLK1"/>
    <property type="match status" value="1"/>
</dbReference>
<sequence>MAGQAYMTNSGSVGQPPTTILSNAYNSSSAAGPGCGLLTLPNKLLGTLWSSADCNVGTPPSAVPEFADQKEVTHHMHPSNRSNDMIGGCNTKQLALGSSDSHSNQSSNGSLQALLSARGSAGTNKPDGEQAVRGGCRPCSSLNKHTGCEEEEPGGSNSNNGGRSGSGSGSPFSSHPCGGGDGKEGGESVAAGAGLLDLSSGATDSDIRGGGYSAGHGGQGHQNHSSDSDMRNEDKRCGVAHQKNHSSDDSLPSDHNRGSTLPCGTIMAPIPPSSSETLNLTTSTSLPAPISLSPTQAVYNSRKRGSFRAQEPSLPLHHHHPLNNRDYLDPLNFSNADKYSGEGDAASSNPFMATAPCAIQSMAVLPAAAAVVDPSTIGNNLMTSLQGSGATNTSYVPLNVPSDLKHIPPHSSTAANLDAVLGQRRDWDLLFSETPTGTSAASAANKQQQVRGAGSHRDGAGSMMRSHQVPGVEGMGQAPEGALSAEDFDLFAGHQQDLLHCMDEDDEHSDNDSGSSQVKGAGASTAGGGGSGTQKGGGGGVSARSSINNKRLRLVWTPELHHRFMTAVHQLGVNNAVPKQLLQLMNVEGMTRENVASHLQKYRLYLKKLAGVTGNDPIPQHILLQAQEQALVQHAAKNQQQVLVQQQALVQQQQQQVAAAAAVQVQQQQQQAVLLHQQQHMQMQAAAMAGPLSYGGLPYGGYNGMQPPGAPPSSMLGSYNPCGPYPGALYPASNPTPTAVPQGNLQYISSGALGAAGGTVSNQPQAGTSSQGGGISTLSGGGHADAAAAAAPLPPSAAPTASSTALQIQQQTLVLQHMMQNNALAVQQQQQMMMMQHQQQQQQQAYNPAAAASTVPSADISACMVHTLSQHHQASASGTAHGMVANPQQQMQQQIMMMQAMIQQQQQQQQALYQQQLQQQAGTQQQHAMFQHMQQQQQQIAAAAAEQPSQQQGQQHQQLTGDLSMFAALGQQQNMQQMQAFMHYQQQQQQQHLMQQTDRQQQQLAMYQSQQQQQQHAFDQVQLQQSSQQVQQQQGFV</sequence>
<feature type="compositionally biased region" description="Gly residues" evidence="6">
    <location>
        <begin position="208"/>
        <end position="220"/>
    </location>
</feature>
<keyword evidence="4" id="KW-0804">Transcription</keyword>
<feature type="compositionally biased region" description="Polar residues" evidence="6">
    <location>
        <begin position="435"/>
        <end position="450"/>
    </location>
</feature>
<dbReference type="PROSITE" id="PS51294">
    <property type="entry name" value="HTH_MYB"/>
    <property type="match status" value="1"/>
</dbReference>
<dbReference type="NCBIfam" id="TIGR01557">
    <property type="entry name" value="myb_SHAQKYF"/>
    <property type="match status" value="1"/>
</dbReference>
<keyword evidence="5" id="KW-0539">Nucleus</keyword>
<dbReference type="FunFam" id="1.10.10.60:FF:000007">
    <property type="entry name" value="Two-component response regulator"/>
    <property type="match status" value="1"/>
</dbReference>
<dbReference type="Pfam" id="PF00249">
    <property type="entry name" value="Myb_DNA-binding"/>
    <property type="match status" value="1"/>
</dbReference>
<evidence type="ECO:0000256" key="5">
    <source>
        <dbReference type="ARBA" id="ARBA00023242"/>
    </source>
</evidence>